<evidence type="ECO:0000313" key="2">
    <source>
        <dbReference type="Proteomes" id="UP001172386"/>
    </source>
</evidence>
<evidence type="ECO:0000313" key="1">
    <source>
        <dbReference type="EMBL" id="KAJ9651046.1"/>
    </source>
</evidence>
<protein>
    <submittedName>
        <fullName evidence="1">Uncharacterized protein</fullName>
    </submittedName>
</protein>
<name>A0ACC2ZTV3_9EURO</name>
<comment type="caution">
    <text evidence="1">The sequence shown here is derived from an EMBL/GenBank/DDBJ whole genome shotgun (WGS) entry which is preliminary data.</text>
</comment>
<sequence>MAGVCLGTHQRWARWMGAHRLAAAAGRGSRRSPVRLRRPRAGCGKWRDGEASSRTRWVVVVRARQWRDGLAAGPRTGTAGRELQMSQTKNFNLPDLGEGLPDATIVEWFVKEGDVIKLDEPLVSMETAKAVVEVPSPFSGKVLKLSGGAGDIIPTGSVLASFELDPNLPQRADGQDTGHSHGHAAPAAPAAAPTPPPLPAAPVAAEEAKPAAAERDDAGTVVGAMQSSNAVHAEQALAVGGVKAVPAVRAMARKLGVDLSRVPATGADGAVTMADVKQAAANGSAKLGAAPAPVAAAAYAAPAPAQVSAPVQSEARTPLSATGKPMRTQPPGVVAKGQPEPLKGVRRNMARVMADAHSKVVPTTLNDDADIHAWLPGNDVTARLVRSIVVAAQKVPAMNAWFDGEALTRTLHAQVDIGIAVDTDDGLFVPALRNADMLDARGIREGVNRLREQVESRSIAASELSGYTISLSNFGMFAGRYATPVVVPPCVAIVGAGRARHQMTPVMGGVEAHKVIPLSVTFDHRAATGGEAARFLRAMMDDLALAS</sequence>
<dbReference type="EMBL" id="JAPDRQ010000286">
    <property type="protein sequence ID" value="KAJ9651046.1"/>
    <property type="molecule type" value="Genomic_DNA"/>
</dbReference>
<keyword evidence="2" id="KW-1185">Reference proteome</keyword>
<proteinExistence type="predicted"/>
<organism evidence="1 2">
    <name type="scientific">Neophaeococcomyces mojaviensis</name>
    <dbReference type="NCBI Taxonomy" id="3383035"/>
    <lineage>
        <taxon>Eukaryota</taxon>
        <taxon>Fungi</taxon>
        <taxon>Dikarya</taxon>
        <taxon>Ascomycota</taxon>
        <taxon>Pezizomycotina</taxon>
        <taxon>Eurotiomycetes</taxon>
        <taxon>Chaetothyriomycetidae</taxon>
        <taxon>Chaetothyriales</taxon>
        <taxon>Chaetothyriales incertae sedis</taxon>
        <taxon>Neophaeococcomyces</taxon>
    </lineage>
</organism>
<reference evidence="1" key="1">
    <citation type="submission" date="2022-10" db="EMBL/GenBank/DDBJ databases">
        <title>Culturing micro-colonial fungi from biological soil crusts in the Mojave desert and describing Neophaeococcomyces mojavensis, and introducing the new genera and species Taxawa tesnikishii.</title>
        <authorList>
            <person name="Kurbessoian T."/>
            <person name="Stajich J.E."/>
        </authorList>
    </citation>
    <scope>NUCLEOTIDE SEQUENCE</scope>
    <source>
        <strain evidence="1">JES_112</strain>
    </source>
</reference>
<dbReference type="Proteomes" id="UP001172386">
    <property type="component" value="Unassembled WGS sequence"/>
</dbReference>
<accession>A0ACC2ZTV3</accession>
<gene>
    <name evidence="1" type="ORF">H2198_009664</name>
</gene>